<evidence type="ECO:0000256" key="2">
    <source>
        <dbReference type="ARBA" id="ARBA00038251"/>
    </source>
</evidence>
<evidence type="ECO:0000313" key="7">
    <source>
        <dbReference type="Proteomes" id="UP000054324"/>
    </source>
</evidence>
<dbReference type="SMART" id="SM00028">
    <property type="entry name" value="TPR"/>
    <property type="match status" value="5"/>
</dbReference>
<evidence type="ECO:0000259" key="5">
    <source>
        <dbReference type="Pfam" id="PF19440"/>
    </source>
</evidence>
<dbReference type="Proteomes" id="UP000054324">
    <property type="component" value="Unassembled WGS sequence"/>
</dbReference>
<dbReference type="InterPro" id="IPR019734">
    <property type="entry name" value="TPR_rpt"/>
</dbReference>
<feature type="repeat" description="TPR" evidence="3">
    <location>
        <begin position="365"/>
        <end position="398"/>
    </location>
</feature>
<keyword evidence="7" id="KW-1185">Reference proteome</keyword>
<dbReference type="Pfam" id="PF19440">
    <property type="entry name" value="TTC7_N"/>
    <property type="match status" value="1"/>
</dbReference>
<proteinExistence type="inferred from homology"/>
<organism evidence="6 7">
    <name type="scientific">Opisthorchis viverrini</name>
    <name type="common">Southeast Asian liver fluke</name>
    <dbReference type="NCBI Taxonomy" id="6198"/>
    <lineage>
        <taxon>Eukaryota</taxon>
        <taxon>Metazoa</taxon>
        <taxon>Spiralia</taxon>
        <taxon>Lophotrochozoa</taxon>
        <taxon>Platyhelminthes</taxon>
        <taxon>Trematoda</taxon>
        <taxon>Digenea</taxon>
        <taxon>Opisthorchiida</taxon>
        <taxon>Opisthorchiata</taxon>
        <taxon>Opisthorchiidae</taxon>
        <taxon>Opisthorchis</taxon>
    </lineage>
</organism>
<dbReference type="GeneID" id="20317008"/>
<dbReference type="PANTHER" id="PTHR23083">
    <property type="entry name" value="TETRATRICOPEPTIDE REPEAT PROTEIN, TPR"/>
    <property type="match status" value="1"/>
</dbReference>
<dbReference type="PROSITE" id="PS50005">
    <property type="entry name" value="TPR"/>
    <property type="match status" value="2"/>
</dbReference>
<dbReference type="CTD" id="20317008"/>
<evidence type="ECO:0000256" key="4">
    <source>
        <dbReference type="SAM" id="MobiDB-lite"/>
    </source>
</evidence>
<feature type="repeat" description="TPR" evidence="3">
    <location>
        <begin position="688"/>
        <end position="721"/>
    </location>
</feature>
<feature type="domain" description="Tetratricopeptide repeat protein 7 N-terminal" evidence="5">
    <location>
        <begin position="8"/>
        <end position="354"/>
    </location>
</feature>
<comment type="function">
    <text evidence="1">Involved in endocytosis.</text>
</comment>
<dbReference type="Gene3D" id="1.25.40.10">
    <property type="entry name" value="Tetratricopeptide repeat domain"/>
    <property type="match status" value="2"/>
</dbReference>
<evidence type="ECO:0000256" key="3">
    <source>
        <dbReference type="PROSITE-ProRule" id="PRU00339"/>
    </source>
</evidence>
<dbReference type="GO" id="GO:0046854">
    <property type="term" value="P:phosphatidylinositol phosphate biosynthetic process"/>
    <property type="evidence" value="ECO:0007669"/>
    <property type="project" value="TreeGrafter"/>
</dbReference>
<dbReference type="KEGG" id="ovi:T265_02820"/>
<protein>
    <recommendedName>
        <fullName evidence="5">Tetratricopeptide repeat protein 7 N-terminal domain-containing protein</fullName>
    </recommendedName>
</protein>
<evidence type="ECO:0000256" key="1">
    <source>
        <dbReference type="ARBA" id="ARBA00002550"/>
    </source>
</evidence>
<accession>A0A074ZTJ9</accession>
<evidence type="ECO:0000313" key="6">
    <source>
        <dbReference type="EMBL" id="KER30778.1"/>
    </source>
</evidence>
<dbReference type="AlphaFoldDB" id="A0A074ZTJ9"/>
<comment type="similarity">
    <text evidence="2">Belongs to the YPP1 family.</text>
</comment>
<feature type="region of interest" description="Disordered" evidence="4">
    <location>
        <begin position="599"/>
        <end position="626"/>
    </location>
</feature>
<name>A0A074ZTJ9_OPIVI</name>
<keyword evidence="3" id="KW-0802">TPR repeat</keyword>
<dbReference type="InterPro" id="IPR045819">
    <property type="entry name" value="TTC7_N"/>
</dbReference>
<dbReference type="OrthoDB" id="29013at2759"/>
<dbReference type="RefSeq" id="XP_009165428.1">
    <property type="nucleotide sequence ID" value="XM_009167164.1"/>
</dbReference>
<dbReference type="GO" id="GO:0072659">
    <property type="term" value="P:protein localization to plasma membrane"/>
    <property type="evidence" value="ECO:0007669"/>
    <property type="project" value="TreeGrafter"/>
</dbReference>
<feature type="compositionally biased region" description="Low complexity" evidence="4">
    <location>
        <begin position="617"/>
        <end position="626"/>
    </location>
</feature>
<dbReference type="Pfam" id="PF13181">
    <property type="entry name" value="TPR_8"/>
    <property type="match status" value="1"/>
</dbReference>
<dbReference type="InterPro" id="IPR011990">
    <property type="entry name" value="TPR-like_helical_dom_sf"/>
</dbReference>
<dbReference type="EMBL" id="KL596655">
    <property type="protein sequence ID" value="KER30778.1"/>
    <property type="molecule type" value="Genomic_DNA"/>
</dbReference>
<dbReference type="STRING" id="6198.A0A074ZTJ9"/>
<dbReference type="PANTHER" id="PTHR23083:SF464">
    <property type="entry name" value="TETRATRICOPEPTIDE REPEAT DOMAIN 7, ISOFORM A"/>
    <property type="match status" value="1"/>
</dbReference>
<dbReference type="SUPFAM" id="SSF48452">
    <property type="entry name" value="TPR-like"/>
    <property type="match status" value="2"/>
</dbReference>
<dbReference type="Pfam" id="PF14559">
    <property type="entry name" value="TPR_19"/>
    <property type="match status" value="1"/>
</dbReference>
<dbReference type="GO" id="GO:0005886">
    <property type="term" value="C:plasma membrane"/>
    <property type="evidence" value="ECO:0007669"/>
    <property type="project" value="TreeGrafter"/>
</dbReference>
<dbReference type="InterPro" id="IPR051722">
    <property type="entry name" value="Endocytosis_PI4K-reg_protein"/>
</dbReference>
<reference evidence="6 7" key="1">
    <citation type="submission" date="2013-11" db="EMBL/GenBank/DDBJ databases">
        <title>Opisthorchis viverrini - life in the bile duct.</title>
        <authorList>
            <person name="Young N.D."/>
            <person name="Nagarajan N."/>
            <person name="Lin S.J."/>
            <person name="Korhonen P.K."/>
            <person name="Jex A.R."/>
            <person name="Hall R.S."/>
            <person name="Safavi-Hemami H."/>
            <person name="Kaewkong W."/>
            <person name="Bertrand D."/>
            <person name="Gao S."/>
            <person name="Seet Q."/>
            <person name="Wongkham S."/>
            <person name="Teh B.T."/>
            <person name="Wongkham C."/>
            <person name="Intapan P.M."/>
            <person name="Maleewong W."/>
            <person name="Yang X."/>
            <person name="Hu M."/>
            <person name="Wang Z."/>
            <person name="Hofmann A."/>
            <person name="Sternberg P.W."/>
            <person name="Tan P."/>
            <person name="Wang J."/>
            <person name="Gasser R.B."/>
        </authorList>
    </citation>
    <scope>NUCLEOTIDE SEQUENCE [LARGE SCALE GENOMIC DNA]</scope>
</reference>
<sequence>MAAPKGVRAKKGRIEGEIEKLRSEGNWSKAVEVISPHKNDSALSYLYSLVMCESKLENFEHSFLSDEDLGQCERYLNEALKTPDDQYKSEATILHGKILYLQKSFTASLEVLGKLKLNLVKLEQYNSRFGRLLAEGLAIMGLCTEELAQMTRRPLTDVEKATALSCYNLCGDISVRHFQELYQLTPDISTNSISFPKVVLNAIQRLIALTCQSGVVFDAVALFRRFMRYSETPSTRILRQSLAFQFAELLLRGLCTKMYRKHDLTAENAEAKQKQIVPYRYPPGRMVPDTLYREAILMLLISEHIASQEVVLNRPSEMSDMRIMQSINNMCAVYDLLAIALSRTGNYGFLSKTLEKSLKFSYGEFHTWYQFGLSLISARKYYRAYLVLRECLRLDPNRLALYFLTTSLCLQYLGFIEDGLELATQAVEIACKQEDRVMSARAHLMLGWAYSLLARKCRLLERKRGLHAQATAEYRSATQLDPDDYLSWYHLGVELATQRQLEEALVACQNGFRLMPSHSGTLCLLALLHTCGGKRMDQASKVLRAGLAESPNDFLLLFLLAKVEAVRSNTKAGLLMYRRLLEVWRDCFAPESENGYLNRIPGSRGYSSPTLTTSDELTSSGPLTTTSPMFEVETEATLPPMLLEVQQLSNTLTNLANGQPGQTGASISPLQKLRRDVPAVPPALRLQAKIYHGLAELYMDNGQLSEAKEALDEATKITGLDMETLYLRGLLTDRQGILSKARSIYESVIAIQPDHLAAHLALADLLKRTDQAVLAERVIRDAMYIDPTSCQVWHLLAEVLALPSASEPPSDSVITKALSNAIELQQTEPLEQFYKLPIGLPYQNVLGSNLTPASRLLLSRLKQLGSIPALVLPLGGMAARQRKGTTAEPLSSSLSAVITAHSLYNMAANRCQWRSCCQFVSCPDCLSECLEVLSNKSWLYGSEASVLNTDVMLSMMMMIRG</sequence>
<feature type="compositionally biased region" description="Polar residues" evidence="4">
    <location>
        <begin position="605"/>
        <end position="616"/>
    </location>
</feature>
<gene>
    <name evidence="6" type="ORF">T265_02820</name>
</gene>